<feature type="compositionally biased region" description="Low complexity" evidence="6">
    <location>
        <begin position="497"/>
        <end position="531"/>
    </location>
</feature>
<protein>
    <recommendedName>
        <fullName evidence="9">Peptidase S8/S53 domain-containing protein</fullName>
    </recommendedName>
</protein>
<feature type="domain" description="Peptidase S8/S53" evidence="9">
    <location>
        <begin position="187"/>
        <end position="425"/>
    </location>
</feature>
<dbReference type="PANTHER" id="PTHR43806">
    <property type="entry name" value="PEPTIDASE S8"/>
    <property type="match status" value="1"/>
</dbReference>
<keyword evidence="11" id="KW-1185">Reference proteome</keyword>
<feature type="signal peptide" evidence="8">
    <location>
        <begin position="1"/>
        <end position="26"/>
    </location>
</feature>
<feature type="chain" id="PRO_5047361457" description="Peptidase S8/S53 domain-containing protein" evidence="8">
    <location>
        <begin position="27"/>
        <end position="585"/>
    </location>
</feature>
<dbReference type="PANTHER" id="PTHR43806:SF11">
    <property type="entry name" value="CEREVISIN-RELATED"/>
    <property type="match status" value="1"/>
</dbReference>
<keyword evidence="7" id="KW-0812">Transmembrane</keyword>
<evidence type="ECO:0000259" key="9">
    <source>
        <dbReference type="Pfam" id="PF00082"/>
    </source>
</evidence>
<dbReference type="InterPro" id="IPR036852">
    <property type="entry name" value="Peptidase_S8/S53_dom_sf"/>
</dbReference>
<dbReference type="Proteomes" id="UP001501570">
    <property type="component" value="Unassembled WGS sequence"/>
</dbReference>
<evidence type="ECO:0000256" key="2">
    <source>
        <dbReference type="ARBA" id="ARBA00022670"/>
    </source>
</evidence>
<keyword evidence="8" id="KW-0732">Signal</keyword>
<organism evidence="10 11">
    <name type="scientific">Rugosimonospora acidiphila</name>
    <dbReference type="NCBI Taxonomy" id="556531"/>
    <lineage>
        <taxon>Bacteria</taxon>
        <taxon>Bacillati</taxon>
        <taxon>Actinomycetota</taxon>
        <taxon>Actinomycetes</taxon>
        <taxon>Micromonosporales</taxon>
        <taxon>Micromonosporaceae</taxon>
        <taxon>Rugosimonospora</taxon>
    </lineage>
</organism>
<feature type="region of interest" description="Disordered" evidence="6">
    <location>
        <begin position="109"/>
        <end position="163"/>
    </location>
</feature>
<dbReference type="Gene3D" id="3.40.50.200">
    <property type="entry name" value="Peptidase S8/S53 domain"/>
    <property type="match status" value="1"/>
</dbReference>
<dbReference type="InterPro" id="IPR050131">
    <property type="entry name" value="Peptidase_S8_subtilisin-like"/>
</dbReference>
<dbReference type="InterPro" id="IPR000209">
    <property type="entry name" value="Peptidase_S8/S53_dom"/>
</dbReference>
<evidence type="ECO:0000256" key="5">
    <source>
        <dbReference type="PROSITE-ProRule" id="PRU01240"/>
    </source>
</evidence>
<name>A0ABP9SLW6_9ACTN</name>
<comment type="caution">
    <text evidence="5">Lacks conserved residue(s) required for the propagation of feature annotation.</text>
</comment>
<comment type="caution">
    <text evidence="10">The sequence shown here is derived from an EMBL/GenBank/DDBJ whole genome shotgun (WGS) entry which is preliminary data.</text>
</comment>
<dbReference type="InterPro" id="IPR015500">
    <property type="entry name" value="Peptidase_S8_subtilisin-rel"/>
</dbReference>
<evidence type="ECO:0000256" key="7">
    <source>
        <dbReference type="SAM" id="Phobius"/>
    </source>
</evidence>
<dbReference type="PROSITE" id="PS51892">
    <property type="entry name" value="SUBTILASE"/>
    <property type="match status" value="1"/>
</dbReference>
<evidence type="ECO:0000256" key="8">
    <source>
        <dbReference type="SAM" id="SignalP"/>
    </source>
</evidence>
<feature type="compositionally biased region" description="Low complexity" evidence="6">
    <location>
        <begin position="118"/>
        <end position="133"/>
    </location>
</feature>
<keyword evidence="4" id="KW-0720">Serine protease</keyword>
<feature type="region of interest" description="Disordered" evidence="6">
    <location>
        <begin position="493"/>
        <end position="585"/>
    </location>
</feature>
<keyword evidence="3" id="KW-0378">Hydrolase</keyword>
<dbReference type="PRINTS" id="PR00723">
    <property type="entry name" value="SUBTILISIN"/>
</dbReference>
<evidence type="ECO:0000313" key="10">
    <source>
        <dbReference type="EMBL" id="GAA5198316.1"/>
    </source>
</evidence>
<evidence type="ECO:0000256" key="3">
    <source>
        <dbReference type="ARBA" id="ARBA00022801"/>
    </source>
</evidence>
<evidence type="ECO:0000256" key="4">
    <source>
        <dbReference type="ARBA" id="ARBA00022825"/>
    </source>
</evidence>
<evidence type="ECO:0000256" key="1">
    <source>
        <dbReference type="ARBA" id="ARBA00011073"/>
    </source>
</evidence>
<keyword evidence="7" id="KW-0472">Membrane</keyword>
<accession>A0ABP9SLW6</accession>
<reference evidence="11" key="1">
    <citation type="journal article" date="2019" name="Int. J. Syst. Evol. Microbiol.">
        <title>The Global Catalogue of Microorganisms (GCM) 10K type strain sequencing project: providing services to taxonomists for standard genome sequencing and annotation.</title>
        <authorList>
            <consortium name="The Broad Institute Genomics Platform"/>
            <consortium name="The Broad Institute Genome Sequencing Center for Infectious Disease"/>
            <person name="Wu L."/>
            <person name="Ma J."/>
        </authorList>
    </citation>
    <scope>NUCLEOTIDE SEQUENCE [LARGE SCALE GENOMIC DNA]</scope>
    <source>
        <strain evidence="11">JCM 18304</strain>
    </source>
</reference>
<feature type="compositionally biased region" description="Pro residues" evidence="6">
    <location>
        <begin position="134"/>
        <end position="149"/>
    </location>
</feature>
<dbReference type="CDD" id="cd00306">
    <property type="entry name" value="Peptidases_S8_S53"/>
    <property type="match status" value="1"/>
</dbReference>
<dbReference type="Pfam" id="PF00082">
    <property type="entry name" value="Peptidase_S8"/>
    <property type="match status" value="1"/>
</dbReference>
<evidence type="ECO:0000313" key="11">
    <source>
        <dbReference type="Proteomes" id="UP001501570"/>
    </source>
</evidence>
<dbReference type="SUPFAM" id="SSF52743">
    <property type="entry name" value="Subtilisin-like"/>
    <property type="match status" value="1"/>
</dbReference>
<gene>
    <name evidence="10" type="ORF">GCM10023322_71420</name>
</gene>
<sequence>MPRRTWLVLITLVGAVAAALTGSAVAAAAGPSYSKYYVVTASYQGKPENLSEIAGRLLHSTARSTEIFSLNVGVPQPDGRRLTDPSKLNAGWVLVLPWDATGAGVRYGLPTTAPPTAPSAGSPAASPQAAAPPVVQPAPPTPENAPPAPAKSATAGCAGTPKSQLDNQAQWATLRLAPQHAWPYSRGRGVKVAIVDSGVDATLPQLAKRVAVGSDIVGGTGRGDTDCLGSGTGMAAIVAGSADGAAAVGVAPDATVLPVRVAPTIAAVSEADQASAVEVAVASGATVIALGQFIDPALPTVASAIGFAVGHGVLVVSRASGTGQAAVPGLLRVGSIGIDGKASGGYPAGAADIVAPGVDVASLGIAGTGQVQLTGSQYAVAFVAGEAALIRARYTNLTVAEVIRRIEATADRIGSATPDPTYGFGLIDPAAAVTRLIPDERRGPDPALKPDAHSEWSAGRIAALITALVVAMVLVVLLALRIRWMVRGVTPQPALPDAPQSAGPAPAGESPAVRAHDPVPVGAGAPASADGVTGGTDADSQMTASAAPVQLAAGRLTGAETGDTPRVEQATPAAPGWWRHGPGSE</sequence>
<dbReference type="RefSeq" id="WP_345637341.1">
    <property type="nucleotide sequence ID" value="NZ_BAABJQ010000032.1"/>
</dbReference>
<comment type="similarity">
    <text evidence="1 5">Belongs to the peptidase S8 family.</text>
</comment>
<dbReference type="EMBL" id="BAABJQ010000032">
    <property type="protein sequence ID" value="GAA5198316.1"/>
    <property type="molecule type" value="Genomic_DNA"/>
</dbReference>
<feature type="transmembrane region" description="Helical" evidence="7">
    <location>
        <begin position="461"/>
        <end position="480"/>
    </location>
</feature>
<keyword evidence="7" id="KW-1133">Transmembrane helix</keyword>
<evidence type="ECO:0000256" key="6">
    <source>
        <dbReference type="SAM" id="MobiDB-lite"/>
    </source>
</evidence>
<proteinExistence type="inferred from homology"/>
<keyword evidence="2" id="KW-0645">Protease</keyword>